<protein>
    <submittedName>
        <fullName evidence="2">Orf28</fullName>
    </submittedName>
</protein>
<sequence length="124" mass="14495">MLLPMYGSNPARINNDEVPELLALLELCRLLPLGRCPSSIGWRWGFPVVLVLIIYLISPARHGMPSLFRCELRFTRSVVSSCPLSDQESEPCIRISRLERHFLQKRSFFGWKIRYFILRLFTLE</sequence>
<dbReference type="AlphaFoldDB" id="I1TID6"/>
<proteinExistence type="predicted"/>
<reference evidence="2" key="1">
    <citation type="journal article" date="2012" name="BMC Plant Biol.">
        <title>De novo assembly of the carrot mitochondrial genome using next generation sequencing of whole genomic DNA provides first evidence of DNA transfer into an angiosperm plastid genome.</title>
        <authorList>
            <person name="Iorizzo M."/>
            <person name="Senalik D."/>
            <person name="Szklarczyk M."/>
            <person name="Grzebelus D."/>
            <person name="Spooner D."/>
            <person name="Simon P."/>
        </authorList>
    </citation>
    <scope>NUCLEOTIDE SEQUENCE</scope>
    <source>
        <tissue evidence="2">Leaf</tissue>
    </source>
</reference>
<evidence type="ECO:0000313" key="2">
    <source>
        <dbReference type="EMBL" id="AEY81166.1"/>
    </source>
</evidence>
<keyword evidence="2" id="KW-0496">Mitochondrion</keyword>
<feature type="transmembrane region" description="Helical" evidence="1">
    <location>
        <begin position="40"/>
        <end position="58"/>
    </location>
</feature>
<geneLocation type="mitochondrion" evidence="2"/>
<keyword evidence="1" id="KW-1133">Transmembrane helix</keyword>
<evidence type="ECO:0000256" key="1">
    <source>
        <dbReference type="SAM" id="Phobius"/>
    </source>
</evidence>
<keyword evidence="1" id="KW-0472">Membrane</keyword>
<gene>
    <name evidence="2" type="primary">orf28</name>
</gene>
<name>I1TID6_DAUCS</name>
<organism evidence="2">
    <name type="scientific">Daucus carota subsp. sativus</name>
    <name type="common">Carrot</name>
    <dbReference type="NCBI Taxonomy" id="79200"/>
    <lineage>
        <taxon>Eukaryota</taxon>
        <taxon>Viridiplantae</taxon>
        <taxon>Streptophyta</taxon>
        <taxon>Embryophyta</taxon>
        <taxon>Tracheophyta</taxon>
        <taxon>Spermatophyta</taxon>
        <taxon>Magnoliopsida</taxon>
        <taxon>eudicotyledons</taxon>
        <taxon>Gunneridae</taxon>
        <taxon>Pentapetalae</taxon>
        <taxon>asterids</taxon>
        <taxon>campanulids</taxon>
        <taxon>Apiales</taxon>
        <taxon>Apiaceae</taxon>
        <taxon>Apioideae</taxon>
        <taxon>Scandiceae</taxon>
        <taxon>Daucinae</taxon>
        <taxon>Daucus</taxon>
        <taxon>Daucus sect. Daucus</taxon>
    </lineage>
</organism>
<accession>I1TID6</accession>
<keyword evidence="1" id="KW-0812">Transmembrane</keyword>
<dbReference type="EMBL" id="JQ248574">
    <property type="protein sequence ID" value="AEY81166.1"/>
    <property type="molecule type" value="Genomic_DNA"/>
</dbReference>